<proteinExistence type="predicted"/>
<accession>A0ABR9TE09</accession>
<reference evidence="1 2" key="1">
    <citation type="submission" date="2018-02" db="EMBL/GenBank/DDBJ databases">
        <title>Sphingobacterium KA21.</title>
        <authorList>
            <person name="Vasarhelyi B.M."/>
            <person name="Deshmukh S."/>
            <person name="Balint B."/>
            <person name="Kukolya J."/>
        </authorList>
    </citation>
    <scope>NUCLEOTIDE SEQUENCE [LARGE SCALE GENOMIC DNA]</scope>
    <source>
        <strain evidence="1 2">Ka21</strain>
    </source>
</reference>
<evidence type="ECO:0000313" key="1">
    <source>
        <dbReference type="EMBL" id="MBE8723289.1"/>
    </source>
</evidence>
<gene>
    <name evidence="1" type="ORF">C4F40_21450</name>
</gene>
<evidence type="ECO:0000313" key="2">
    <source>
        <dbReference type="Proteomes" id="UP000618319"/>
    </source>
</evidence>
<name>A0ABR9TE09_9SPHI</name>
<organism evidence="1 2">
    <name type="scientific">Sphingobacterium pedocola</name>
    <dbReference type="NCBI Taxonomy" id="2082722"/>
    <lineage>
        <taxon>Bacteria</taxon>
        <taxon>Pseudomonadati</taxon>
        <taxon>Bacteroidota</taxon>
        <taxon>Sphingobacteriia</taxon>
        <taxon>Sphingobacteriales</taxon>
        <taxon>Sphingobacteriaceae</taxon>
        <taxon>Sphingobacterium</taxon>
    </lineage>
</organism>
<comment type="caution">
    <text evidence="1">The sequence shown here is derived from an EMBL/GenBank/DDBJ whole genome shotgun (WGS) entry which is preliminary data.</text>
</comment>
<sequence>MGIRYEKDTILNWINEMGKFLRLVVGKWEDFDESQALVDIETGYSDFFKRERADLLKLGDDELKQFADNLEPEQIRPLALLFLYDGLINKERELLQKAKLLLEYQAAKTGNFSFEDFEHLATIDKHLK</sequence>
<keyword evidence="2" id="KW-1185">Reference proteome</keyword>
<protein>
    <submittedName>
        <fullName evidence="1">Uncharacterized protein</fullName>
    </submittedName>
</protein>
<dbReference type="Proteomes" id="UP000618319">
    <property type="component" value="Unassembled WGS sequence"/>
</dbReference>
<dbReference type="RefSeq" id="WP_196941421.1">
    <property type="nucleotide sequence ID" value="NZ_MU158693.1"/>
</dbReference>
<dbReference type="EMBL" id="PSKQ01000027">
    <property type="protein sequence ID" value="MBE8723289.1"/>
    <property type="molecule type" value="Genomic_DNA"/>
</dbReference>